<dbReference type="InterPro" id="IPR001757">
    <property type="entry name" value="P_typ_ATPase"/>
</dbReference>
<dbReference type="InterPro" id="IPR044492">
    <property type="entry name" value="P_typ_ATPase_HD_dom"/>
</dbReference>
<dbReference type="PRINTS" id="PR00119">
    <property type="entry name" value="CATATPASE"/>
</dbReference>
<evidence type="ECO:0000256" key="14">
    <source>
        <dbReference type="ARBA" id="ARBA00022842"/>
    </source>
</evidence>
<dbReference type="PRINTS" id="PR00943">
    <property type="entry name" value="CUATPASE"/>
</dbReference>
<dbReference type="PANTHER" id="PTHR43520:SF8">
    <property type="entry name" value="P-TYPE CU(+) TRANSPORTER"/>
    <property type="match status" value="1"/>
</dbReference>
<dbReference type="SFLD" id="SFLDS00003">
    <property type="entry name" value="Haloacid_Dehalogenase"/>
    <property type="match status" value="1"/>
</dbReference>
<keyword evidence="7" id="KW-0597">Phosphoprotein</keyword>
<evidence type="ECO:0000313" key="25">
    <source>
        <dbReference type="EMBL" id="NOU96231.1"/>
    </source>
</evidence>
<dbReference type="GO" id="GO:0140581">
    <property type="term" value="F:P-type monovalent copper transporter activity"/>
    <property type="evidence" value="ECO:0007669"/>
    <property type="project" value="UniProtKB-EC"/>
</dbReference>
<dbReference type="Gene3D" id="2.70.150.10">
    <property type="entry name" value="Calcium-transporting ATPase, cytoplasmic transduction domain A"/>
    <property type="match status" value="1"/>
</dbReference>
<evidence type="ECO:0000256" key="9">
    <source>
        <dbReference type="ARBA" id="ARBA00022723"/>
    </source>
</evidence>
<keyword evidence="9 23" id="KW-0479">Metal-binding</keyword>
<reference evidence="25" key="1">
    <citation type="submission" date="2019-10" db="EMBL/GenBank/DDBJ databases">
        <title>Description of Paenibacillus glebae sp. nov.</title>
        <authorList>
            <person name="Carlier A."/>
            <person name="Qi S."/>
        </authorList>
    </citation>
    <scope>NUCLEOTIDE SEQUENCE</scope>
    <source>
        <strain evidence="25">LMG 31456</strain>
    </source>
</reference>
<evidence type="ECO:0000256" key="3">
    <source>
        <dbReference type="ARBA" id="ARBA00012517"/>
    </source>
</evidence>
<dbReference type="SUPFAM" id="SSF55008">
    <property type="entry name" value="HMA, heavy metal-associated domain"/>
    <property type="match status" value="1"/>
</dbReference>
<evidence type="ECO:0000256" key="8">
    <source>
        <dbReference type="ARBA" id="ARBA00022692"/>
    </source>
</evidence>
<keyword evidence="16 23" id="KW-1133">Transmembrane helix</keyword>
<evidence type="ECO:0000259" key="24">
    <source>
        <dbReference type="PROSITE" id="PS50846"/>
    </source>
</evidence>
<dbReference type="Gene3D" id="3.40.1110.10">
    <property type="entry name" value="Calcium-transporting ATPase, cytoplasmic domain N"/>
    <property type="match status" value="1"/>
</dbReference>
<dbReference type="FunFam" id="3.30.70.100:FF:000005">
    <property type="entry name" value="Copper-exporting P-type ATPase A"/>
    <property type="match status" value="1"/>
</dbReference>
<dbReference type="InterPro" id="IPR018303">
    <property type="entry name" value="ATPase_P-typ_P_site"/>
</dbReference>
<dbReference type="InterPro" id="IPR008250">
    <property type="entry name" value="ATPase_P-typ_transduc_dom_A_sf"/>
</dbReference>
<evidence type="ECO:0000256" key="2">
    <source>
        <dbReference type="ARBA" id="ARBA00006024"/>
    </source>
</evidence>
<dbReference type="Pfam" id="PF00122">
    <property type="entry name" value="E1-E2_ATPase"/>
    <property type="match status" value="1"/>
</dbReference>
<dbReference type="GO" id="GO:0043682">
    <property type="term" value="F:P-type divalent copper transporter activity"/>
    <property type="evidence" value="ECO:0007669"/>
    <property type="project" value="TreeGrafter"/>
</dbReference>
<comment type="similarity">
    <text evidence="2 23">Belongs to the cation transport ATPase (P-type) (TC 3.A.3) family. Type IB subfamily.</text>
</comment>
<dbReference type="SUPFAM" id="SSF56784">
    <property type="entry name" value="HAD-like"/>
    <property type="match status" value="1"/>
</dbReference>
<dbReference type="NCBIfam" id="TIGR01511">
    <property type="entry name" value="ATPase-IB1_Cu"/>
    <property type="match status" value="1"/>
</dbReference>
<dbReference type="SFLD" id="SFLDF00027">
    <property type="entry name" value="p-type_atpase"/>
    <property type="match status" value="1"/>
</dbReference>
<evidence type="ECO:0000256" key="20">
    <source>
        <dbReference type="ARBA" id="ARBA00029719"/>
    </source>
</evidence>
<dbReference type="InterPro" id="IPR006121">
    <property type="entry name" value="HMA_dom"/>
</dbReference>
<dbReference type="PROSITE" id="PS01047">
    <property type="entry name" value="HMA_1"/>
    <property type="match status" value="1"/>
</dbReference>
<keyword evidence="14" id="KW-0460">Magnesium</keyword>
<dbReference type="InterPro" id="IPR027256">
    <property type="entry name" value="P-typ_ATPase_IB"/>
</dbReference>
<evidence type="ECO:0000256" key="1">
    <source>
        <dbReference type="ARBA" id="ARBA00004651"/>
    </source>
</evidence>
<evidence type="ECO:0000256" key="13">
    <source>
        <dbReference type="ARBA" id="ARBA00022840"/>
    </source>
</evidence>
<dbReference type="PANTHER" id="PTHR43520">
    <property type="entry name" value="ATP7, ISOFORM B"/>
    <property type="match status" value="1"/>
</dbReference>
<gene>
    <name evidence="25" type="ORF">GC093_23855</name>
</gene>
<keyword evidence="6 23" id="KW-1003">Cell membrane</keyword>
<keyword evidence="8 23" id="KW-0812">Transmembrane</keyword>
<name>A0A972K1Z3_9BACL</name>
<proteinExistence type="inferred from homology"/>
<feature type="transmembrane region" description="Helical" evidence="23">
    <location>
        <begin position="387"/>
        <end position="410"/>
    </location>
</feature>
<accession>A0A972K1Z3</accession>
<feature type="transmembrane region" description="Helical" evidence="23">
    <location>
        <begin position="124"/>
        <end position="141"/>
    </location>
</feature>
<feature type="domain" description="HMA" evidence="24">
    <location>
        <begin position="33"/>
        <end position="99"/>
    </location>
</feature>
<keyword evidence="11 23" id="KW-0547">Nucleotide-binding</keyword>
<dbReference type="Pfam" id="PF00702">
    <property type="entry name" value="Hydrolase"/>
    <property type="match status" value="1"/>
</dbReference>
<evidence type="ECO:0000256" key="15">
    <source>
        <dbReference type="ARBA" id="ARBA00022967"/>
    </source>
</evidence>
<feature type="transmembrane region" description="Helical" evidence="23">
    <location>
        <begin position="232"/>
        <end position="250"/>
    </location>
</feature>
<dbReference type="FunFam" id="3.40.50.1000:FF:000144">
    <property type="entry name" value="copper-transporting ATPase 1 isoform X2"/>
    <property type="match status" value="1"/>
</dbReference>
<dbReference type="AlphaFoldDB" id="A0A972K1Z3"/>
<keyword evidence="26" id="KW-1185">Reference proteome</keyword>
<comment type="caution">
    <text evidence="25">The sequence shown here is derived from an EMBL/GenBank/DDBJ whole genome shotgun (WGS) entry which is preliminary data.</text>
</comment>
<keyword evidence="15" id="KW-1278">Translocase</keyword>
<dbReference type="InterPro" id="IPR023214">
    <property type="entry name" value="HAD_sf"/>
</dbReference>
<dbReference type="GO" id="GO:0005507">
    <property type="term" value="F:copper ion binding"/>
    <property type="evidence" value="ECO:0007669"/>
    <property type="project" value="TreeGrafter"/>
</dbReference>
<dbReference type="SUPFAM" id="SSF81653">
    <property type="entry name" value="Calcium ATPase, transduction domain A"/>
    <property type="match status" value="1"/>
</dbReference>
<dbReference type="InterPro" id="IPR017969">
    <property type="entry name" value="Heavy-metal-associated_CS"/>
</dbReference>
<evidence type="ECO:0000256" key="19">
    <source>
        <dbReference type="ARBA" id="ARBA00023136"/>
    </source>
</evidence>
<dbReference type="EMBL" id="WHOD01000095">
    <property type="protein sequence ID" value="NOU96231.1"/>
    <property type="molecule type" value="Genomic_DNA"/>
</dbReference>
<dbReference type="GO" id="GO:0005524">
    <property type="term" value="F:ATP binding"/>
    <property type="evidence" value="ECO:0007669"/>
    <property type="project" value="UniProtKB-UniRule"/>
</dbReference>
<dbReference type="Proteomes" id="UP000641588">
    <property type="component" value="Unassembled WGS sequence"/>
</dbReference>
<organism evidence="25 26">
    <name type="scientific">Paenibacillus foliorum</name>
    <dbReference type="NCBI Taxonomy" id="2654974"/>
    <lineage>
        <taxon>Bacteria</taxon>
        <taxon>Bacillati</taxon>
        <taxon>Bacillota</taxon>
        <taxon>Bacilli</taxon>
        <taxon>Bacillales</taxon>
        <taxon>Paenibacillaceae</taxon>
        <taxon>Paenibacillus</taxon>
    </lineage>
</organism>
<evidence type="ECO:0000256" key="16">
    <source>
        <dbReference type="ARBA" id="ARBA00022989"/>
    </source>
</evidence>
<evidence type="ECO:0000256" key="11">
    <source>
        <dbReference type="ARBA" id="ARBA00022741"/>
    </source>
</evidence>
<dbReference type="NCBIfam" id="TIGR01494">
    <property type="entry name" value="ATPase_P-type"/>
    <property type="match status" value="1"/>
</dbReference>
<dbReference type="CDD" id="cd00371">
    <property type="entry name" value="HMA"/>
    <property type="match status" value="1"/>
</dbReference>
<evidence type="ECO:0000256" key="6">
    <source>
        <dbReference type="ARBA" id="ARBA00022475"/>
    </source>
</evidence>
<feature type="transmembrane region" description="Helical" evidence="23">
    <location>
        <begin position="725"/>
        <end position="745"/>
    </location>
</feature>
<evidence type="ECO:0000256" key="23">
    <source>
        <dbReference type="RuleBase" id="RU362081"/>
    </source>
</evidence>
<keyword evidence="5" id="KW-0813">Transport</keyword>
<evidence type="ECO:0000256" key="17">
    <source>
        <dbReference type="ARBA" id="ARBA00023008"/>
    </source>
</evidence>
<dbReference type="CDD" id="cd02094">
    <property type="entry name" value="P-type_ATPase_Cu-like"/>
    <property type="match status" value="1"/>
</dbReference>
<comment type="subcellular location">
    <subcellularLocation>
        <location evidence="1">Cell membrane</location>
        <topology evidence="1">Multi-pass membrane protein</topology>
    </subcellularLocation>
</comment>
<evidence type="ECO:0000256" key="7">
    <source>
        <dbReference type="ARBA" id="ARBA00022553"/>
    </source>
</evidence>
<dbReference type="Gene3D" id="3.30.70.100">
    <property type="match status" value="1"/>
</dbReference>
<evidence type="ECO:0000256" key="22">
    <source>
        <dbReference type="ARBA" id="ARBA00049289"/>
    </source>
</evidence>
<feature type="transmembrane region" description="Helical" evidence="23">
    <location>
        <begin position="161"/>
        <end position="182"/>
    </location>
</feature>
<evidence type="ECO:0000256" key="5">
    <source>
        <dbReference type="ARBA" id="ARBA00022448"/>
    </source>
</evidence>
<evidence type="ECO:0000256" key="4">
    <source>
        <dbReference type="ARBA" id="ARBA00015102"/>
    </source>
</evidence>
<dbReference type="GO" id="GO:0055070">
    <property type="term" value="P:copper ion homeostasis"/>
    <property type="evidence" value="ECO:0007669"/>
    <property type="project" value="TreeGrafter"/>
</dbReference>
<keyword evidence="10" id="KW-0677">Repeat</keyword>
<dbReference type="InterPro" id="IPR036163">
    <property type="entry name" value="HMA_dom_sf"/>
</dbReference>
<keyword evidence="19 23" id="KW-0472">Membrane</keyword>
<dbReference type="InterPro" id="IPR023299">
    <property type="entry name" value="ATPase_P-typ_cyto_dom_N"/>
</dbReference>
<evidence type="ECO:0000256" key="18">
    <source>
        <dbReference type="ARBA" id="ARBA00023065"/>
    </source>
</evidence>
<dbReference type="InterPro" id="IPR023298">
    <property type="entry name" value="ATPase_P-typ_TM_dom_sf"/>
</dbReference>
<feature type="transmembrane region" description="Helical" evidence="23">
    <location>
        <begin position="194"/>
        <end position="212"/>
    </location>
</feature>
<keyword evidence="13 23" id="KW-0067">ATP-binding</keyword>
<dbReference type="GO" id="GO:0016887">
    <property type="term" value="F:ATP hydrolysis activity"/>
    <property type="evidence" value="ECO:0007669"/>
    <property type="project" value="InterPro"/>
</dbReference>
<dbReference type="NCBIfam" id="TIGR01525">
    <property type="entry name" value="ATPase-IB_hvy"/>
    <property type="match status" value="1"/>
</dbReference>
<dbReference type="SUPFAM" id="SSF81665">
    <property type="entry name" value="Calcium ATPase, transmembrane domain M"/>
    <property type="match status" value="1"/>
</dbReference>
<dbReference type="PROSITE" id="PS50846">
    <property type="entry name" value="HMA_2"/>
    <property type="match status" value="1"/>
</dbReference>
<protein>
    <recommendedName>
        <fullName evidence="4">Copper-exporting P-type ATPase</fullName>
        <ecNumber evidence="3">7.2.2.8</ecNumber>
    </recommendedName>
    <alternativeName>
        <fullName evidence="20">Copper-exporting P-type ATPase A</fullName>
    </alternativeName>
    <alternativeName>
        <fullName evidence="21">Cu(+)-exporting ATPase</fullName>
    </alternativeName>
</protein>
<dbReference type="EC" id="7.2.2.8" evidence="3"/>
<dbReference type="GO" id="GO:0005886">
    <property type="term" value="C:plasma membrane"/>
    <property type="evidence" value="ECO:0007669"/>
    <property type="project" value="UniProtKB-SubCell"/>
</dbReference>
<dbReference type="Gene3D" id="3.40.50.1000">
    <property type="entry name" value="HAD superfamily/HAD-like"/>
    <property type="match status" value="1"/>
</dbReference>
<dbReference type="PROSITE" id="PS00154">
    <property type="entry name" value="ATPASE_E1_E2"/>
    <property type="match status" value="1"/>
</dbReference>
<dbReference type="InterPro" id="IPR059000">
    <property type="entry name" value="ATPase_P-type_domA"/>
</dbReference>
<keyword evidence="12" id="KW-0187">Copper transport</keyword>
<evidence type="ECO:0000256" key="21">
    <source>
        <dbReference type="ARBA" id="ARBA00033239"/>
    </source>
</evidence>
<feature type="transmembrane region" description="Helical" evidence="23">
    <location>
        <begin position="422"/>
        <end position="444"/>
    </location>
</feature>
<keyword evidence="17" id="KW-0186">Copper</keyword>
<sequence>MNAPASPYISFVWCGLQFYINGVSLLSGQPAVQQLVLDISGMTCATCAARIEKVVGRIDGVERVNVNLALHRASLAIIPDKTSMEHIESKIEQLGFKVRKRSSFTSKQELPVDADAFEIRRTGMRFMISFIMMLPFIWAMAKHHGFSSSLWVPDLIINPWFQLALATPVQFIIGLPFYIKAFHALKNGSANMDVLVVMGTSAAYVYSHYLMFHPSLGHVGHAAHEASGMGQHAALYFDASVMIMTIVWFGKWLEAVARKRTLGSLQQMYALRPVTAHVVRGGQEFRVPFAEIFSGDLLIVRPGESIPVDGYVVEGHSAVNEAMVSGESIPVDKQPGDRVISGTINTNGVLKVNAVEVGGSTTLAKMIGLMEEAQTSKAPIQRLADTISAVFVPIIIALASVAYAIWYLFLEPGEAGGALEKGIAVLLIACPCALGLATPTSILVGSGRAAHFGILFKEGKYLEMVPRADVLLLDKTGTITIGVPQLVGVMALNGSESSLLRTLAAAEQHSEHPLARPIVEAAKLKGLALPDCGSFAAIPGHGIRANVEGQVVLAGTRRWLLEQGVPQLPAFSRIERWEQQGCNIVFVAIDGVWAGAVALSDTIKPTSRKAVQQLTALGITVMMVTGDHRSTAEAIARQAGIRHVYAERLPEGKAALVKALQDQGSRVAMVGDGINDAPALSAADIGIAVARGTDIAKAAADVILLKNDLNGLIRMIHISQSTMRVIRQNLGFSLLYNAMAIPFAVSGYLAPWMACTAMAFSSVTVLCNALRLRRA</sequence>
<dbReference type="SFLD" id="SFLDG00002">
    <property type="entry name" value="C1.7:_P-type_atpase_like"/>
    <property type="match status" value="1"/>
</dbReference>
<dbReference type="FunFam" id="2.70.150.10:FF:000020">
    <property type="entry name" value="Copper-exporting P-type ATPase A"/>
    <property type="match status" value="1"/>
</dbReference>
<evidence type="ECO:0000256" key="12">
    <source>
        <dbReference type="ARBA" id="ARBA00022796"/>
    </source>
</evidence>
<evidence type="ECO:0000256" key="10">
    <source>
        <dbReference type="ARBA" id="ARBA00022737"/>
    </source>
</evidence>
<comment type="catalytic activity">
    <reaction evidence="22">
        <text>Cu(+)(in) + ATP + H2O = Cu(+)(out) + ADP + phosphate + H(+)</text>
        <dbReference type="Rhea" id="RHEA:25792"/>
        <dbReference type="ChEBI" id="CHEBI:15377"/>
        <dbReference type="ChEBI" id="CHEBI:15378"/>
        <dbReference type="ChEBI" id="CHEBI:30616"/>
        <dbReference type="ChEBI" id="CHEBI:43474"/>
        <dbReference type="ChEBI" id="CHEBI:49552"/>
        <dbReference type="ChEBI" id="CHEBI:456216"/>
        <dbReference type="EC" id="7.2.2.8"/>
    </reaction>
</comment>
<dbReference type="Pfam" id="PF00403">
    <property type="entry name" value="HMA"/>
    <property type="match status" value="1"/>
</dbReference>
<evidence type="ECO:0000313" key="26">
    <source>
        <dbReference type="Proteomes" id="UP000641588"/>
    </source>
</evidence>
<keyword evidence="18" id="KW-0406">Ion transport</keyword>
<dbReference type="InterPro" id="IPR036412">
    <property type="entry name" value="HAD-like_sf"/>
</dbReference>